<evidence type="ECO:0000313" key="11">
    <source>
        <dbReference type="Proteomes" id="UP000001646"/>
    </source>
</evidence>
<name>A0A803SUV5_ANOCA</name>
<evidence type="ECO:0000256" key="4">
    <source>
        <dbReference type="ARBA" id="ARBA00022734"/>
    </source>
</evidence>
<dbReference type="Pfam" id="PF24606">
    <property type="entry name" value="CEMIP_beta-hel"/>
    <property type="match status" value="1"/>
</dbReference>
<gene>
    <name evidence="10" type="primary">CEMIP</name>
</gene>
<evidence type="ECO:0000256" key="8">
    <source>
        <dbReference type="PROSITE-ProRule" id="PRU01375"/>
    </source>
</evidence>
<keyword evidence="11" id="KW-1185">Reference proteome</keyword>
<evidence type="ECO:0000256" key="5">
    <source>
        <dbReference type="ARBA" id="ARBA00022801"/>
    </source>
</evidence>
<evidence type="ECO:0000256" key="1">
    <source>
        <dbReference type="ARBA" id="ARBA00004236"/>
    </source>
</evidence>
<dbReference type="SUPFAM" id="SSF51126">
    <property type="entry name" value="Pectin lyase-like"/>
    <property type="match status" value="1"/>
</dbReference>
<keyword evidence="5" id="KW-0378">Hydrolase</keyword>
<keyword evidence="7" id="KW-0326">Glycosidase</keyword>
<dbReference type="GO" id="GO:0030246">
    <property type="term" value="F:carbohydrate binding"/>
    <property type="evidence" value="ECO:0007669"/>
    <property type="project" value="UniProtKB-UniRule"/>
</dbReference>
<protein>
    <submittedName>
        <fullName evidence="10">Cell migration inducing hyaluronidase 1</fullName>
    </submittedName>
</protein>
<dbReference type="InterPro" id="IPR039477">
    <property type="entry name" value="ILEI/PANDER_dom"/>
</dbReference>
<reference evidence="10" key="2">
    <citation type="submission" date="2025-08" db="UniProtKB">
        <authorList>
            <consortium name="Ensembl"/>
        </authorList>
    </citation>
    <scope>IDENTIFICATION</scope>
</reference>
<dbReference type="AlphaFoldDB" id="A0A803SUV5"/>
<dbReference type="GO" id="GO:0005886">
    <property type="term" value="C:plasma membrane"/>
    <property type="evidence" value="ECO:0007669"/>
    <property type="project" value="UniProtKB-SubCell"/>
</dbReference>
<dbReference type="Pfam" id="PF10162">
    <property type="entry name" value="G8"/>
    <property type="match status" value="1"/>
</dbReference>
<dbReference type="GO" id="GO:0016798">
    <property type="term" value="F:hydrolase activity, acting on glycosyl bonds"/>
    <property type="evidence" value="ECO:0007669"/>
    <property type="project" value="UniProtKB-KW"/>
</dbReference>
<dbReference type="GeneTree" id="ENSGT00940000153636"/>
<feature type="domain" description="G8" evidence="9">
    <location>
        <begin position="26"/>
        <end position="148"/>
    </location>
</feature>
<comment type="subcellular location">
    <subcellularLocation>
        <location evidence="1">Cell membrane</location>
    </subcellularLocation>
</comment>
<keyword evidence="6" id="KW-0325">Glycoprotein</keyword>
<dbReference type="Pfam" id="PF15711">
    <property type="entry name" value="ILEI"/>
    <property type="match status" value="1"/>
</dbReference>
<keyword evidence="4 8" id="KW-0430">Lectin</keyword>
<keyword evidence="3" id="KW-0472">Membrane</keyword>
<evidence type="ECO:0000256" key="2">
    <source>
        <dbReference type="ARBA" id="ARBA00007586"/>
    </source>
</evidence>
<dbReference type="SMART" id="SM01225">
    <property type="entry name" value="G8"/>
    <property type="match status" value="1"/>
</dbReference>
<accession>A0A803SUV5</accession>
<dbReference type="Pfam" id="PF24605">
    <property type="entry name" value="CEMIP_X"/>
    <property type="match status" value="1"/>
</dbReference>
<evidence type="ECO:0000259" key="9">
    <source>
        <dbReference type="PROSITE" id="PS51484"/>
    </source>
</evidence>
<dbReference type="Bgee" id="ENSACAG00000011453">
    <property type="expression patterns" value="Expressed in ovary and 6 other cell types or tissues"/>
</dbReference>
<proteinExistence type="inferred from homology"/>
<dbReference type="Proteomes" id="UP000001646">
    <property type="component" value="Unplaced"/>
</dbReference>
<keyword evidence="3" id="KW-1003">Cell membrane</keyword>
<evidence type="ECO:0000256" key="3">
    <source>
        <dbReference type="ARBA" id="ARBA00022475"/>
    </source>
</evidence>
<dbReference type="PROSITE" id="PS52031">
    <property type="entry name" value="GG_LECTIN"/>
    <property type="match status" value="1"/>
</dbReference>
<dbReference type="PANTHER" id="PTHR15535:SF15">
    <property type="entry name" value="CELL MIGRATION-INDUCING AND HYALURONAN-BINDING PROTEIN"/>
    <property type="match status" value="1"/>
</dbReference>
<evidence type="ECO:0000313" key="10">
    <source>
        <dbReference type="Ensembl" id="ENSACAP00000026745.1"/>
    </source>
</evidence>
<dbReference type="Ensembl" id="ENSACAT00000044077.1">
    <property type="protein sequence ID" value="ENSACAP00000026745.1"/>
    <property type="gene ID" value="ENSACAG00000011453.4"/>
</dbReference>
<dbReference type="PANTHER" id="PTHR15535">
    <property type="entry name" value="TRANSMEMBRANE PROTEIN 2-RELATED"/>
    <property type="match status" value="1"/>
</dbReference>
<evidence type="ECO:0000256" key="6">
    <source>
        <dbReference type="ARBA" id="ARBA00023180"/>
    </source>
</evidence>
<dbReference type="InterPro" id="IPR019316">
    <property type="entry name" value="G8_domain"/>
</dbReference>
<comment type="similarity">
    <text evidence="2">Belongs to the CEMIP family.</text>
</comment>
<dbReference type="PROSITE" id="PS51484">
    <property type="entry name" value="G8"/>
    <property type="match status" value="1"/>
</dbReference>
<sequence length="1063" mass="119002">NPAPQQSEGLWTGAAPSCSDLDPELELWDPGHDEDNRVNISHGQKLLLASSATVHSIHITNGGKLVIKDDTNPIVLRTRHILIENDGAFYIGSESCPFQGNLTIILYGRADDDTPSDSYFGKKYIGVIGGGTLEIHGEKKLSWTFLNKTLNPGGLQEGGYYFERSWGHRGVIVHVIDPKTGAVVHSDRFDTYKLKSESIRLVQYLNTVDNGKILSVAVNDEGSKNLDDSARKAMTKLGSKHFLHLVRPKLTVTVDTNVNSTILRLADNVQSWKVGDRIVVASTDYSMHQAEEFQILPCRACGRHEVKVAATYLHTGEVIDGVDMRAEVGLLSRNIVVMGETEKGCYDYKTDLCSFFDFDTFGGHLKFGLGFKAVHLEGVELKYMGQQLLGHYPVHFHMAGDVDEEGGYHPPTYVKDISIHHSFSRCVTVHGSNGLLIKDVVGYDALGHCFFTEDGPEVRNTFDHCLGLVVKPSTLLPSDRDTRMCKTITEDAYPGYVPKPRQDCNAVSTFWLANPHNNLVNCAAAGSEETGFWFVLHHVPTGLSAGMYPPGFSEHIPMGTFSNNRAHSNYRAGMIIDNGVKTTPASAKDKRPILTLIAGSPHKDSDPLKPREPAIIRHFIAYKNQDHGAWLRGGDVWLEACQFSDNGIGLTLASGGTFPHDDGSKQEIKNSLFVGESGNTGTEMMDNHVWGPGGLDHSGRTLPIGQNFPIRGIQFYDGPINVQNCTFRKFAALEGRHTSALAFRLNNAWQSCPNNNVTNIFFEDITSRVFFGEPGPWFNGLDMDGDKTSVFHDVDGSVSEYPGSYLIKEDNWLIRHSDCIDVPDWRGSICSGQFAQVYIQAYKSANTRMKIIKNDYYTHPLYLEGALSKSTHYQQYQPVITLQKGYTIHWDKTAPEELAIWLINFNKNDWIAIGFCYPRGTTFSILSDIHDRLTKKTNKTGTFYPALQMDKLEYRNPTKGYYYWDEETGLLFLKLRAQHEKEPFAFCSVKGCERIRIKANIPRNPESSDCEAKAYPKHAEKPSIELVYLMNRFWLIFSFLDLVVSKCMDIVKRSYLFCALHIH</sequence>
<dbReference type="InterPro" id="IPR052252">
    <property type="entry name" value="CEMIP/CEMIP2"/>
</dbReference>
<reference evidence="10" key="1">
    <citation type="submission" date="2009-12" db="EMBL/GenBank/DDBJ databases">
        <title>The Genome Sequence of Anolis carolinensis (Green Anole Lizard).</title>
        <authorList>
            <consortium name="The Genome Sequencing Platform"/>
            <person name="Di Palma F."/>
            <person name="Alfoldi J."/>
            <person name="Heiman D."/>
            <person name="Young S."/>
            <person name="Grabherr M."/>
            <person name="Johnson J."/>
            <person name="Lander E.S."/>
            <person name="Lindblad-Toh K."/>
        </authorList>
    </citation>
    <scope>NUCLEOTIDE SEQUENCE [LARGE SCALE GENOMIC DNA]</scope>
    <source>
        <strain evidence="10">JBL SC #1</strain>
    </source>
</reference>
<reference evidence="10" key="3">
    <citation type="submission" date="2025-09" db="UniProtKB">
        <authorList>
            <consortium name="Ensembl"/>
        </authorList>
    </citation>
    <scope>IDENTIFICATION</scope>
</reference>
<dbReference type="InterPro" id="IPR055400">
    <property type="entry name" value="CEMIP_X"/>
</dbReference>
<dbReference type="InterPro" id="IPR055401">
    <property type="entry name" value="CEMIP_beta-hel_dom"/>
</dbReference>
<evidence type="ECO:0000256" key="7">
    <source>
        <dbReference type="ARBA" id="ARBA00023295"/>
    </source>
</evidence>
<organism evidence="10 11">
    <name type="scientific">Anolis carolinensis</name>
    <name type="common">Green anole</name>
    <name type="synonym">American chameleon</name>
    <dbReference type="NCBI Taxonomy" id="28377"/>
    <lineage>
        <taxon>Eukaryota</taxon>
        <taxon>Metazoa</taxon>
        <taxon>Chordata</taxon>
        <taxon>Craniata</taxon>
        <taxon>Vertebrata</taxon>
        <taxon>Euteleostomi</taxon>
        <taxon>Lepidosauria</taxon>
        <taxon>Squamata</taxon>
        <taxon>Bifurcata</taxon>
        <taxon>Unidentata</taxon>
        <taxon>Episquamata</taxon>
        <taxon>Toxicofera</taxon>
        <taxon>Iguania</taxon>
        <taxon>Dactyloidae</taxon>
        <taxon>Anolis</taxon>
    </lineage>
</organism>
<dbReference type="InterPro" id="IPR011050">
    <property type="entry name" value="Pectin_lyase_fold/virulence"/>
</dbReference>